<keyword evidence="2" id="KW-1185">Reference proteome</keyword>
<name>A0A4R4V7Y3_9PSEU</name>
<dbReference type="OrthoDB" id="10008691at2"/>
<dbReference type="Proteomes" id="UP000295674">
    <property type="component" value="Unassembled WGS sequence"/>
</dbReference>
<proteinExistence type="predicted"/>
<accession>A0A4R4V7Y3</accession>
<evidence type="ECO:0000313" key="1">
    <source>
        <dbReference type="EMBL" id="TDC99466.1"/>
    </source>
</evidence>
<sequence length="129" mass="14139">MTDQGFYGDYGSMRASEAEITEARNALGSHLSDFRHRASLDSAIPSISGDKIPVSSGGPMGPNLDELETMMAQVVREAYKNAVDAVDEFLKETHKRLDDLSHDIADSIAEYERRDAEAASDLPNVQPPR</sequence>
<protein>
    <recommendedName>
        <fullName evidence="3">PE domain-containing protein</fullName>
    </recommendedName>
</protein>
<evidence type="ECO:0008006" key="3">
    <source>
        <dbReference type="Google" id="ProtNLM"/>
    </source>
</evidence>
<dbReference type="AlphaFoldDB" id="A0A4R4V7Y3"/>
<comment type="caution">
    <text evidence="1">The sequence shown here is derived from an EMBL/GenBank/DDBJ whole genome shotgun (WGS) entry which is preliminary data.</text>
</comment>
<gene>
    <name evidence="1" type="ORF">E1181_29455</name>
</gene>
<dbReference type="RefSeq" id="WP_132679679.1">
    <property type="nucleotide sequence ID" value="NZ_SMKS01000097.1"/>
</dbReference>
<evidence type="ECO:0000313" key="2">
    <source>
        <dbReference type="Proteomes" id="UP000295674"/>
    </source>
</evidence>
<organism evidence="1 2">
    <name type="scientific">Saccharopolyspora terrae</name>
    <dbReference type="NCBI Taxonomy" id="2530384"/>
    <lineage>
        <taxon>Bacteria</taxon>
        <taxon>Bacillati</taxon>
        <taxon>Actinomycetota</taxon>
        <taxon>Actinomycetes</taxon>
        <taxon>Pseudonocardiales</taxon>
        <taxon>Pseudonocardiaceae</taxon>
        <taxon>Saccharopolyspora</taxon>
    </lineage>
</organism>
<dbReference type="EMBL" id="SMKS01000097">
    <property type="protein sequence ID" value="TDC99466.1"/>
    <property type="molecule type" value="Genomic_DNA"/>
</dbReference>
<reference evidence="1 2" key="1">
    <citation type="submission" date="2019-03" db="EMBL/GenBank/DDBJ databases">
        <title>Draft genome sequences of novel Actinobacteria.</title>
        <authorList>
            <person name="Sahin N."/>
            <person name="Ay H."/>
            <person name="Saygin H."/>
        </authorList>
    </citation>
    <scope>NUCLEOTIDE SEQUENCE [LARGE SCALE GENOMIC DNA]</scope>
    <source>
        <strain evidence="1 2">16K309</strain>
    </source>
</reference>